<organism evidence="4 5">
    <name type="scientific">Clostridium frigidicarnis</name>
    <dbReference type="NCBI Taxonomy" id="84698"/>
    <lineage>
        <taxon>Bacteria</taxon>
        <taxon>Bacillati</taxon>
        <taxon>Bacillota</taxon>
        <taxon>Clostridia</taxon>
        <taxon>Eubacteriales</taxon>
        <taxon>Clostridiaceae</taxon>
        <taxon>Clostridium</taxon>
    </lineage>
</organism>
<dbReference type="EMBL" id="FOKI01000023">
    <property type="protein sequence ID" value="SFB27277.1"/>
    <property type="molecule type" value="Genomic_DNA"/>
</dbReference>
<evidence type="ECO:0000313" key="5">
    <source>
        <dbReference type="Proteomes" id="UP000198619"/>
    </source>
</evidence>
<evidence type="ECO:0000256" key="3">
    <source>
        <dbReference type="HAMAP-Rule" id="MF_00245"/>
    </source>
</evidence>
<dbReference type="InterPro" id="IPR036388">
    <property type="entry name" value="WH-like_DNA-bd_sf"/>
</dbReference>
<dbReference type="OrthoDB" id="6392at2"/>
<dbReference type="Gene3D" id="1.10.10.10">
    <property type="entry name" value="Winged helix-like DNA-binding domain superfamily/Winged helix DNA-binding domain"/>
    <property type="match status" value="1"/>
</dbReference>
<dbReference type="SUPFAM" id="SSF88659">
    <property type="entry name" value="Sigma3 and sigma4 domains of RNA polymerase sigma factors"/>
    <property type="match status" value="1"/>
</dbReference>
<accession>A0A1I0ZP45</accession>
<proteinExistence type="inferred from homology"/>
<dbReference type="NCBIfam" id="NF001072">
    <property type="entry name" value="PRK00118.2-2"/>
    <property type="match status" value="1"/>
</dbReference>
<sequence>MEERIEISILLDFYGELLTDKQKNIMKMYYNEDLSLAEIAELNNISRQAIHDLIKRCYKQLLAYEEKLNLMKKSFEQKKIKNEILEELHKLNHQSEAVIDEQRIKKIEQLVKTAM</sequence>
<dbReference type="RefSeq" id="WP_090042151.1">
    <property type="nucleotide sequence ID" value="NZ_FOKI01000023.1"/>
</dbReference>
<reference evidence="4 5" key="1">
    <citation type="submission" date="2016-10" db="EMBL/GenBank/DDBJ databases">
        <authorList>
            <person name="de Groot N.N."/>
        </authorList>
    </citation>
    <scope>NUCLEOTIDE SEQUENCE [LARGE SCALE GENOMIC DNA]</scope>
    <source>
        <strain evidence="4 5">DSM 12271</strain>
    </source>
</reference>
<evidence type="ECO:0000256" key="2">
    <source>
        <dbReference type="ARBA" id="ARBA00024764"/>
    </source>
</evidence>
<dbReference type="InterPro" id="IPR013324">
    <property type="entry name" value="RNA_pol_sigma_r3/r4-like"/>
</dbReference>
<evidence type="ECO:0000313" key="4">
    <source>
        <dbReference type="EMBL" id="SFB27277.1"/>
    </source>
</evidence>
<dbReference type="STRING" id="84698.SAMN04488528_102340"/>
<keyword evidence="5" id="KW-1185">Reference proteome</keyword>
<dbReference type="PANTHER" id="PTHR40083:SF1">
    <property type="entry name" value="UPF0122 PROTEIN YLXM"/>
    <property type="match status" value="1"/>
</dbReference>
<dbReference type="InterPro" id="IPR007394">
    <property type="entry name" value="UPF0122"/>
</dbReference>
<dbReference type="PANTHER" id="PTHR40083">
    <property type="entry name" value="UPF0122 PROTEIN CBO2450/CLC_2298"/>
    <property type="match status" value="1"/>
</dbReference>
<name>A0A1I0ZP45_9CLOT</name>
<gene>
    <name evidence="4" type="ORF">SAMN04488528_102340</name>
</gene>
<dbReference type="Pfam" id="PF04297">
    <property type="entry name" value="UPF0122"/>
    <property type="match status" value="1"/>
</dbReference>
<comment type="function">
    <text evidence="2 3">Might take part in the signal recognition particle (SRP) pathway. This is inferred from the conservation of its genetic proximity to ftsY/ffh. May be a regulatory protein.</text>
</comment>
<dbReference type="AlphaFoldDB" id="A0A1I0ZP45"/>
<dbReference type="InterPro" id="IPR054831">
    <property type="entry name" value="UPF0122_fam_protein"/>
</dbReference>
<protein>
    <recommendedName>
        <fullName evidence="3">UPF0122 protein SAMN04488528_102340</fullName>
    </recommendedName>
</protein>
<evidence type="ECO:0000256" key="1">
    <source>
        <dbReference type="ARBA" id="ARBA00008720"/>
    </source>
</evidence>
<dbReference type="NCBIfam" id="NF045758">
    <property type="entry name" value="YlxM"/>
    <property type="match status" value="1"/>
</dbReference>
<comment type="similarity">
    <text evidence="1 3">Belongs to the UPF0122 family.</text>
</comment>
<dbReference type="HAMAP" id="MF_00245">
    <property type="entry name" value="UPF0122"/>
    <property type="match status" value="1"/>
</dbReference>
<dbReference type="Proteomes" id="UP000198619">
    <property type="component" value="Unassembled WGS sequence"/>
</dbReference>